<evidence type="ECO:0000313" key="7">
    <source>
        <dbReference type="EMBL" id="KAK2574406.1"/>
    </source>
</evidence>
<feature type="transmembrane region" description="Helical" evidence="5">
    <location>
        <begin position="20"/>
        <end position="41"/>
    </location>
</feature>
<dbReference type="InterPro" id="IPR039493">
    <property type="entry name" value="TMEM248/TMEM219"/>
</dbReference>
<protein>
    <recommendedName>
        <fullName evidence="6">TMEM248/TMEM219 domain-containing protein</fullName>
    </recommendedName>
</protein>
<dbReference type="InterPro" id="IPR039587">
    <property type="entry name" value="TMEM248/TMEM219_dom"/>
</dbReference>
<dbReference type="PANTHER" id="PTHR16002">
    <property type="entry name" value="TRANSMEMBRANE PROTEIN 248-LIKE"/>
    <property type="match status" value="1"/>
</dbReference>
<comment type="caution">
    <text evidence="7">The sequence shown here is derived from an EMBL/GenBank/DDBJ whole genome shotgun (WGS) entry which is preliminary data.</text>
</comment>
<evidence type="ECO:0000256" key="3">
    <source>
        <dbReference type="ARBA" id="ARBA00022989"/>
    </source>
</evidence>
<evidence type="ECO:0000256" key="2">
    <source>
        <dbReference type="ARBA" id="ARBA00022692"/>
    </source>
</evidence>
<gene>
    <name evidence="7" type="ORF">P5673_000568</name>
</gene>
<comment type="subcellular location">
    <subcellularLocation>
        <location evidence="1">Membrane</location>
    </subcellularLocation>
</comment>
<reference evidence="7" key="1">
    <citation type="journal article" date="2023" name="G3 (Bethesda)">
        <title>Whole genome assembly and annotation of the endangered Caribbean coral Acropora cervicornis.</title>
        <authorList>
            <person name="Selwyn J.D."/>
            <person name="Vollmer S.V."/>
        </authorList>
    </citation>
    <scope>NUCLEOTIDE SEQUENCE</scope>
    <source>
        <strain evidence="7">K2</strain>
    </source>
</reference>
<feature type="transmembrane region" description="Helical" evidence="5">
    <location>
        <begin position="212"/>
        <end position="230"/>
    </location>
</feature>
<organism evidence="7 8">
    <name type="scientific">Acropora cervicornis</name>
    <name type="common">Staghorn coral</name>
    <dbReference type="NCBI Taxonomy" id="6130"/>
    <lineage>
        <taxon>Eukaryota</taxon>
        <taxon>Metazoa</taxon>
        <taxon>Cnidaria</taxon>
        <taxon>Anthozoa</taxon>
        <taxon>Hexacorallia</taxon>
        <taxon>Scleractinia</taxon>
        <taxon>Astrocoeniina</taxon>
        <taxon>Acroporidae</taxon>
        <taxon>Acropora</taxon>
    </lineage>
</organism>
<evidence type="ECO:0000256" key="5">
    <source>
        <dbReference type="SAM" id="Phobius"/>
    </source>
</evidence>
<evidence type="ECO:0000313" key="8">
    <source>
        <dbReference type="Proteomes" id="UP001249851"/>
    </source>
</evidence>
<dbReference type="GO" id="GO:0016020">
    <property type="term" value="C:membrane"/>
    <property type="evidence" value="ECO:0007669"/>
    <property type="project" value="UniProtKB-SubCell"/>
</dbReference>
<keyword evidence="8" id="KW-1185">Reference proteome</keyword>
<reference evidence="7" key="2">
    <citation type="journal article" date="2023" name="Science">
        <title>Genomic signatures of disease resistance in endangered staghorn corals.</title>
        <authorList>
            <person name="Vollmer S.V."/>
            <person name="Selwyn J.D."/>
            <person name="Despard B.A."/>
            <person name="Roesel C.L."/>
        </authorList>
    </citation>
    <scope>NUCLEOTIDE SEQUENCE</scope>
    <source>
        <strain evidence="7">K2</strain>
    </source>
</reference>
<sequence>MADCRCCKNLLGFAASRPPCFVFTVCLTAFAIGLFSLGYFVQLYDWIDDSGEEISSKGWNSLLINLGSSEFCILGNQSFLQNSTHANSTNVTYHLAPAGYTTVNIPQLDLFITPSDGFSEMVANTAREESANLYMSRHVDLLGNPSSCNVSSDVNIVEMVNNEKYRTTVFPVDKQCIDGIRAETYLPLKDKGTPTGTISMMDALAVNLRLQYSSYFLFVLVITCVLYGMIKGRPGKQGFIKKIIQYFALLKEKLPEKFQLLASQCCLCDAWAKLLSSNLWSNLHFVTV</sequence>
<dbReference type="Pfam" id="PF14940">
    <property type="entry name" value="TMEM219"/>
    <property type="match status" value="1"/>
</dbReference>
<dbReference type="PANTHER" id="PTHR16002:SF4">
    <property type="entry name" value="TMEM248_TMEM219 DOMAIN-CONTAINING PROTEIN"/>
    <property type="match status" value="1"/>
</dbReference>
<proteinExistence type="predicted"/>
<dbReference type="EMBL" id="JARQWQ010000001">
    <property type="protein sequence ID" value="KAK2574406.1"/>
    <property type="molecule type" value="Genomic_DNA"/>
</dbReference>
<keyword evidence="3 5" id="KW-1133">Transmembrane helix</keyword>
<evidence type="ECO:0000259" key="6">
    <source>
        <dbReference type="Pfam" id="PF14940"/>
    </source>
</evidence>
<name>A0AAD9R7C4_ACRCE</name>
<dbReference type="AlphaFoldDB" id="A0AAD9R7C4"/>
<keyword evidence="4 5" id="KW-0472">Membrane</keyword>
<accession>A0AAD9R7C4</accession>
<feature type="domain" description="TMEM248/TMEM219" evidence="6">
    <location>
        <begin position="12"/>
        <end position="95"/>
    </location>
</feature>
<keyword evidence="2 5" id="KW-0812">Transmembrane</keyword>
<evidence type="ECO:0000256" key="4">
    <source>
        <dbReference type="ARBA" id="ARBA00023136"/>
    </source>
</evidence>
<evidence type="ECO:0000256" key="1">
    <source>
        <dbReference type="ARBA" id="ARBA00004370"/>
    </source>
</evidence>
<dbReference type="Proteomes" id="UP001249851">
    <property type="component" value="Unassembled WGS sequence"/>
</dbReference>